<dbReference type="EMBL" id="CP012672">
    <property type="protein sequence ID" value="AUX28798.1"/>
    <property type="molecule type" value="Genomic_DNA"/>
</dbReference>
<evidence type="ECO:0008006" key="4">
    <source>
        <dbReference type="Google" id="ProtNLM"/>
    </source>
</evidence>
<dbReference type="InterPro" id="IPR007211">
    <property type="entry name" value="DUF378"/>
</dbReference>
<keyword evidence="1" id="KW-1133">Transmembrane helix</keyword>
<dbReference type="AlphaFoldDB" id="A0A4P2QGZ5"/>
<proteinExistence type="predicted"/>
<keyword evidence="1" id="KW-0812">Transmembrane</keyword>
<feature type="transmembrane region" description="Helical" evidence="1">
    <location>
        <begin position="52"/>
        <end position="70"/>
    </location>
</feature>
<name>A0A4P2QGZ5_SORCE</name>
<dbReference type="PANTHER" id="PTHR37304:SF1">
    <property type="entry name" value="MEMBRANE PROTEIN"/>
    <property type="match status" value="1"/>
</dbReference>
<evidence type="ECO:0000256" key="1">
    <source>
        <dbReference type="SAM" id="Phobius"/>
    </source>
</evidence>
<accession>A0A4P2QGZ5</accession>
<evidence type="ECO:0000313" key="3">
    <source>
        <dbReference type="Proteomes" id="UP000295497"/>
    </source>
</evidence>
<dbReference type="PANTHER" id="PTHR37304">
    <property type="entry name" value="MEMBRANE PROTEIN-RELATED"/>
    <property type="match status" value="1"/>
</dbReference>
<gene>
    <name evidence="2" type="ORF">SOCE836_008810</name>
</gene>
<feature type="transmembrane region" description="Helical" evidence="1">
    <location>
        <begin position="21"/>
        <end position="46"/>
    </location>
</feature>
<protein>
    <recommendedName>
        <fullName evidence="4">DUF378 domain-containing protein</fullName>
    </recommendedName>
</protein>
<organism evidence="2 3">
    <name type="scientific">Sorangium cellulosum</name>
    <name type="common">Polyangium cellulosum</name>
    <dbReference type="NCBI Taxonomy" id="56"/>
    <lineage>
        <taxon>Bacteria</taxon>
        <taxon>Pseudomonadati</taxon>
        <taxon>Myxococcota</taxon>
        <taxon>Polyangia</taxon>
        <taxon>Polyangiales</taxon>
        <taxon>Polyangiaceae</taxon>
        <taxon>Sorangium</taxon>
    </lineage>
</organism>
<dbReference type="Pfam" id="PF04070">
    <property type="entry name" value="DUF378"/>
    <property type="match status" value="1"/>
</dbReference>
<reference evidence="2 3" key="1">
    <citation type="submission" date="2015-09" db="EMBL/GenBank/DDBJ databases">
        <title>Sorangium comparison.</title>
        <authorList>
            <person name="Zaburannyi N."/>
            <person name="Bunk B."/>
            <person name="Overmann J."/>
            <person name="Mueller R."/>
        </authorList>
    </citation>
    <scope>NUCLEOTIDE SEQUENCE [LARGE SCALE GENOMIC DNA]</scope>
    <source>
        <strain evidence="2 3">So ce836</strain>
    </source>
</reference>
<dbReference type="Proteomes" id="UP000295497">
    <property type="component" value="Chromosome"/>
</dbReference>
<evidence type="ECO:0000313" key="2">
    <source>
        <dbReference type="EMBL" id="AUX28798.1"/>
    </source>
</evidence>
<keyword evidence="1" id="KW-0472">Membrane</keyword>
<sequence>MLLPEGMEQVNREISGLTWTAIVLVVIGAVNWALVGLFDFNLVAAIFGRLSAITRIVYVLVGLAGLYLLYASVQLGKRARVSTMP</sequence>